<keyword evidence="1" id="KW-0378">Hydrolase</keyword>
<organism evidence="4 5">
    <name type="scientific">Gigaspora margarita</name>
    <dbReference type="NCBI Taxonomy" id="4874"/>
    <lineage>
        <taxon>Eukaryota</taxon>
        <taxon>Fungi</taxon>
        <taxon>Fungi incertae sedis</taxon>
        <taxon>Mucoromycota</taxon>
        <taxon>Glomeromycotina</taxon>
        <taxon>Glomeromycetes</taxon>
        <taxon>Diversisporales</taxon>
        <taxon>Gigasporaceae</taxon>
        <taxon>Gigaspora</taxon>
    </lineage>
</organism>
<comment type="similarity">
    <text evidence="1">Belongs to the helicase family.</text>
</comment>
<name>A0ABN7V6T3_GIGMA</name>
<dbReference type="EMBL" id="CAJVQB010009699">
    <property type="protein sequence ID" value="CAG8732804.1"/>
    <property type="molecule type" value="Genomic_DNA"/>
</dbReference>
<proteinExistence type="inferred from homology"/>
<dbReference type="PANTHER" id="PTHR10492">
    <property type="match status" value="1"/>
</dbReference>
<gene>
    <name evidence="4" type="ORF">GMARGA_LOCUS14554</name>
</gene>
<dbReference type="EC" id="5.6.2.3" evidence="1"/>
<dbReference type="PANTHER" id="PTHR10492:SF95">
    <property type="entry name" value="HELITRON HELICASE-LIKE DOMAIN-CONTAINING PROTEIN"/>
    <property type="match status" value="1"/>
</dbReference>
<protein>
    <recommendedName>
        <fullName evidence="1">ATP-dependent DNA helicase</fullName>
        <ecNumber evidence="1">5.6.2.3</ecNumber>
    </recommendedName>
</protein>
<comment type="caution">
    <text evidence="4">The sequence shown here is derived from an EMBL/GenBank/DDBJ whole genome shotgun (WGS) entry which is preliminary data.</text>
</comment>
<keyword evidence="5" id="KW-1185">Reference proteome</keyword>
<evidence type="ECO:0000313" key="4">
    <source>
        <dbReference type="EMBL" id="CAG8732804.1"/>
    </source>
</evidence>
<evidence type="ECO:0000259" key="3">
    <source>
        <dbReference type="Pfam" id="PF14214"/>
    </source>
</evidence>
<evidence type="ECO:0000256" key="1">
    <source>
        <dbReference type="RuleBase" id="RU363044"/>
    </source>
</evidence>
<keyword evidence="1" id="KW-0227">DNA damage</keyword>
<dbReference type="InterPro" id="IPR025476">
    <property type="entry name" value="Helitron_helicase-like"/>
</dbReference>
<dbReference type="Proteomes" id="UP000789901">
    <property type="component" value="Unassembled WGS sequence"/>
</dbReference>
<evidence type="ECO:0000313" key="5">
    <source>
        <dbReference type="Proteomes" id="UP000789901"/>
    </source>
</evidence>
<dbReference type="Pfam" id="PF14214">
    <property type="entry name" value="Helitron_like_N"/>
    <property type="match status" value="1"/>
</dbReference>
<keyword evidence="1" id="KW-0234">DNA repair</keyword>
<dbReference type="InterPro" id="IPR010285">
    <property type="entry name" value="DNA_helicase_pif1-like_DEAD"/>
</dbReference>
<keyword evidence="1" id="KW-0347">Helicase</keyword>
<reference evidence="4 5" key="1">
    <citation type="submission" date="2021-06" db="EMBL/GenBank/DDBJ databases">
        <authorList>
            <person name="Kallberg Y."/>
            <person name="Tangrot J."/>
            <person name="Rosling A."/>
        </authorList>
    </citation>
    <scope>NUCLEOTIDE SEQUENCE [LARGE SCALE GENOMIC DNA]</scope>
    <source>
        <strain evidence="4 5">120-4 pot B 10/14</strain>
    </source>
</reference>
<keyword evidence="1" id="KW-0233">DNA recombination</keyword>
<keyword evidence="1" id="KW-0547">Nucleotide-binding</keyword>
<dbReference type="InterPro" id="IPR027417">
    <property type="entry name" value="P-loop_NTPase"/>
</dbReference>
<comment type="catalytic activity">
    <reaction evidence="1">
        <text>ATP + H2O = ADP + phosphate + H(+)</text>
        <dbReference type="Rhea" id="RHEA:13065"/>
        <dbReference type="ChEBI" id="CHEBI:15377"/>
        <dbReference type="ChEBI" id="CHEBI:15378"/>
        <dbReference type="ChEBI" id="CHEBI:30616"/>
        <dbReference type="ChEBI" id="CHEBI:43474"/>
        <dbReference type="ChEBI" id="CHEBI:456216"/>
        <dbReference type="EC" id="5.6.2.3"/>
    </reaction>
</comment>
<dbReference type="Gene3D" id="3.40.50.300">
    <property type="entry name" value="P-loop containing nucleotide triphosphate hydrolases"/>
    <property type="match status" value="1"/>
</dbReference>
<feature type="domain" description="DNA helicase Pif1-like DEAD-box helicase" evidence="2">
    <location>
        <begin position="208"/>
        <end position="351"/>
    </location>
</feature>
<feature type="domain" description="Helitron helicase-like" evidence="3">
    <location>
        <begin position="23"/>
        <end position="93"/>
    </location>
</feature>
<sequence length="439" mass="50493">RITAQRQTNIEENFGDDIDEYDGNLYLPASFLDSKKWCSVRVANALALACCQGKPNFFITMTTNPNWQEICSCLHPRQNVLKIPTIVTCVFHSLLIPPEEAAQEMGLFKIDNEGVFTMKEAIKNFYTPLKLRFLFVQLILEGFLAIELWKKLNNYLSLDIQEQTCYNHTLSINITLQQIAYMPTEHEVILEYQRYSDNIHYNKLAKESKSEIVLPYRTTALAAQLYEGERIAHSLFQVPVEENNTNVQSTIKYNSNCANLIRAAKLIIWNELPMANKAVLDCIDIQLQQSCKTNEPFSKKSLIGVGDFRQVVLVIKGAKKSATINASVKSSHLWSYFNIYKLKQPIRNASDPAFSEFIDNIDNNWQDNEVTLDIFNITRNIEDVINFLYPNNLLINPIILQNRAFLSLRNTLVDDFNSQIFDNLPRKDVVYLVTILLKK</sequence>
<evidence type="ECO:0000259" key="2">
    <source>
        <dbReference type="Pfam" id="PF05970"/>
    </source>
</evidence>
<comment type="cofactor">
    <cofactor evidence="1">
        <name>Mg(2+)</name>
        <dbReference type="ChEBI" id="CHEBI:18420"/>
    </cofactor>
</comment>
<feature type="non-terminal residue" evidence="4">
    <location>
        <position position="1"/>
    </location>
</feature>
<keyword evidence="1" id="KW-0067">ATP-binding</keyword>
<dbReference type="Pfam" id="PF05970">
    <property type="entry name" value="PIF1"/>
    <property type="match status" value="1"/>
</dbReference>
<accession>A0ABN7V6T3</accession>